<evidence type="ECO:0000313" key="2">
    <source>
        <dbReference type="EMBL" id="NYF99270.1"/>
    </source>
</evidence>
<reference evidence="2 3" key="1">
    <citation type="submission" date="2020-07" db="EMBL/GenBank/DDBJ databases">
        <title>Sequencing the genomes of 1000 actinobacteria strains.</title>
        <authorList>
            <person name="Klenk H.-P."/>
        </authorList>
    </citation>
    <scope>NUCLEOTIDE SEQUENCE [LARGE SCALE GENOMIC DNA]</scope>
    <source>
        <strain evidence="2 3">DSM 26154</strain>
    </source>
</reference>
<organism evidence="2 3">
    <name type="scientific">Janibacter cremeus</name>
    <dbReference type="NCBI Taxonomy" id="1285192"/>
    <lineage>
        <taxon>Bacteria</taxon>
        <taxon>Bacillati</taxon>
        <taxon>Actinomycetota</taxon>
        <taxon>Actinomycetes</taxon>
        <taxon>Micrococcales</taxon>
        <taxon>Intrasporangiaceae</taxon>
        <taxon>Janibacter</taxon>
    </lineage>
</organism>
<dbReference type="Pfam" id="PF02627">
    <property type="entry name" value="CMD"/>
    <property type="match status" value="1"/>
</dbReference>
<dbReference type="Proteomes" id="UP000554054">
    <property type="component" value="Unassembled WGS sequence"/>
</dbReference>
<proteinExistence type="predicted"/>
<sequence length="104" mass="10707">MDHAEQLRHLALDNHDELTPLGAIDPKTRSLVRLGALVAVLAGVPSIRVEIDTAVGAGATEAEILGVLDALLPVVGRPRVVAAAPKVALALGEDVDLLQLPGLS</sequence>
<gene>
    <name evidence="2" type="ORF">BJY20_002662</name>
</gene>
<dbReference type="RefSeq" id="WP_185991992.1">
    <property type="nucleotide sequence ID" value="NZ_JACCAE010000001.1"/>
</dbReference>
<evidence type="ECO:0000313" key="3">
    <source>
        <dbReference type="Proteomes" id="UP000554054"/>
    </source>
</evidence>
<dbReference type="EMBL" id="JACCAE010000001">
    <property type="protein sequence ID" value="NYF99270.1"/>
    <property type="molecule type" value="Genomic_DNA"/>
</dbReference>
<keyword evidence="2" id="KW-0575">Peroxidase</keyword>
<keyword evidence="2" id="KW-0560">Oxidoreductase</keyword>
<keyword evidence="3" id="KW-1185">Reference proteome</keyword>
<dbReference type="InterPro" id="IPR029032">
    <property type="entry name" value="AhpD-like"/>
</dbReference>
<dbReference type="Gene3D" id="1.20.1290.10">
    <property type="entry name" value="AhpD-like"/>
    <property type="match status" value="1"/>
</dbReference>
<name>A0A852VV25_9MICO</name>
<comment type="caution">
    <text evidence="2">The sequence shown here is derived from an EMBL/GenBank/DDBJ whole genome shotgun (WGS) entry which is preliminary data.</text>
</comment>
<dbReference type="InterPro" id="IPR003779">
    <property type="entry name" value="CMD-like"/>
</dbReference>
<dbReference type="SUPFAM" id="SSF69118">
    <property type="entry name" value="AhpD-like"/>
    <property type="match status" value="1"/>
</dbReference>
<evidence type="ECO:0000259" key="1">
    <source>
        <dbReference type="Pfam" id="PF02627"/>
    </source>
</evidence>
<dbReference type="GO" id="GO:0051920">
    <property type="term" value="F:peroxiredoxin activity"/>
    <property type="evidence" value="ECO:0007669"/>
    <property type="project" value="InterPro"/>
</dbReference>
<protein>
    <submittedName>
        <fullName evidence="2">Alkylhydroperoxidase/carboxymuconolactone decarboxylase family protein YurZ</fullName>
    </submittedName>
</protein>
<dbReference type="AlphaFoldDB" id="A0A852VV25"/>
<feature type="domain" description="Carboxymuconolactone decarboxylase-like" evidence="1">
    <location>
        <begin position="21"/>
        <end position="84"/>
    </location>
</feature>
<accession>A0A852VV25</accession>